<feature type="compositionally biased region" description="Pro residues" evidence="10">
    <location>
        <begin position="48"/>
        <end position="59"/>
    </location>
</feature>
<dbReference type="AlphaFoldDB" id="A0A6P8YD62"/>
<dbReference type="InterPro" id="IPR017452">
    <property type="entry name" value="GPCR_Rhodpsn_7TM"/>
</dbReference>
<evidence type="ECO:0000256" key="11">
    <source>
        <dbReference type="SAM" id="Phobius"/>
    </source>
</evidence>
<keyword evidence="12" id="KW-0732">Signal</keyword>
<dbReference type="PROSITE" id="PS50262">
    <property type="entry name" value="G_PROTEIN_RECEP_F1_2"/>
    <property type="match status" value="1"/>
</dbReference>
<dbReference type="InterPro" id="IPR000276">
    <property type="entry name" value="GPCR_Rhodpsn"/>
</dbReference>
<dbReference type="PRINTS" id="PR01064">
    <property type="entry name" value="OREXINR"/>
</dbReference>
<dbReference type="GO" id="GO:0007631">
    <property type="term" value="P:feeding behavior"/>
    <property type="evidence" value="ECO:0007669"/>
    <property type="project" value="InterPro"/>
</dbReference>
<comment type="similarity">
    <text evidence="2 9">Belongs to the G-protein coupled receptor 1 family.</text>
</comment>
<evidence type="ECO:0000256" key="10">
    <source>
        <dbReference type="SAM" id="MobiDB-lite"/>
    </source>
</evidence>
<evidence type="ECO:0000256" key="9">
    <source>
        <dbReference type="RuleBase" id="RU000688"/>
    </source>
</evidence>
<dbReference type="GO" id="GO:0016499">
    <property type="term" value="F:orexin receptor activity"/>
    <property type="evidence" value="ECO:0007669"/>
    <property type="project" value="InterPro"/>
</dbReference>
<dbReference type="RefSeq" id="XP_034234306.1">
    <property type="nucleotide sequence ID" value="XM_034378415.1"/>
</dbReference>
<keyword evidence="6 11" id="KW-0472">Membrane</keyword>
<proteinExistence type="inferred from homology"/>
<evidence type="ECO:0000256" key="12">
    <source>
        <dbReference type="SAM" id="SignalP"/>
    </source>
</evidence>
<keyword evidence="8 9" id="KW-0807">Transducer</keyword>
<organism evidence="15">
    <name type="scientific">Thrips palmi</name>
    <name type="common">Melon thrips</name>
    <dbReference type="NCBI Taxonomy" id="161013"/>
    <lineage>
        <taxon>Eukaryota</taxon>
        <taxon>Metazoa</taxon>
        <taxon>Ecdysozoa</taxon>
        <taxon>Arthropoda</taxon>
        <taxon>Hexapoda</taxon>
        <taxon>Insecta</taxon>
        <taxon>Pterygota</taxon>
        <taxon>Neoptera</taxon>
        <taxon>Paraneoptera</taxon>
        <taxon>Thysanoptera</taxon>
        <taxon>Terebrantia</taxon>
        <taxon>Thripoidea</taxon>
        <taxon>Thripidae</taxon>
        <taxon>Thrips</taxon>
    </lineage>
</organism>
<evidence type="ECO:0000256" key="2">
    <source>
        <dbReference type="ARBA" id="ARBA00010663"/>
    </source>
</evidence>
<keyword evidence="7 9" id="KW-0675">Receptor</keyword>
<keyword evidence="3 9" id="KW-0812">Transmembrane</keyword>
<evidence type="ECO:0000259" key="13">
    <source>
        <dbReference type="PROSITE" id="PS50262"/>
    </source>
</evidence>
<dbReference type="Proteomes" id="UP000515158">
    <property type="component" value="Unplaced"/>
</dbReference>
<dbReference type="GeneID" id="117641254"/>
<feature type="signal peptide" evidence="12">
    <location>
        <begin position="1"/>
        <end position="29"/>
    </location>
</feature>
<feature type="region of interest" description="Disordered" evidence="10">
    <location>
        <begin position="43"/>
        <end position="293"/>
    </location>
</feature>
<feature type="transmembrane region" description="Helical" evidence="11">
    <location>
        <begin position="473"/>
        <end position="492"/>
    </location>
</feature>
<dbReference type="SUPFAM" id="SSF81321">
    <property type="entry name" value="Family A G protein-coupled receptor-like"/>
    <property type="match status" value="1"/>
</dbReference>
<gene>
    <name evidence="15" type="primary">LOC117641254</name>
</gene>
<feature type="transmembrane region" description="Helical" evidence="11">
    <location>
        <begin position="430"/>
        <end position="452"/>
    </location>
</feature>
<keyword evidence="4 11" id="KW-1133">Transmembrane helix</keyword>
<evidence type="ECO:0000256" key="7">
    <source>
        <dbReference type="ARBA" id="ARBA00023170"/>
    </source>
</evidence>
<feature type="compositionally biased region" description="Low complexity" evidence="10">
    <location>
        <begin position="98"/>
        <end position="127"/>
    </location>
</feature>
<dbReference type="InterPro" id="IPR000204">
    <property type="entry name" value="Orexin_rcpt"/>
</dbReference>
<dbReference type="Gene3D" id="1.20.1070.10">
    <property type="entry name" value="Rhodopsin 7-helix transmembrane proteins"/>
    <property type="match status" value="1"/>
</dbReference>
<dbReference type="Pfam" id="PF00001">
    <property type="entry name" value="7tm_1"/>
    <property type="match status" value="1"/>
</dbReference>
<feature type="transmembrane region" description="Helical" evidence="11">
    <location>
        <begin position="356"/>
        <end position="381"/>
    </location>
</feature>
<evidence type="ECO:0000256" key="6">
    <source>
        <dbReference type="ARBA" id="ARBA00023136"/>
    </source>
</evidence>
<feature type="transmembrane region" description="Helical" evidence="11">
    <location>
        <begin position="631"/>
        <end position="652"/>
    </location>
</feature>
<feature type="transmembrane region" description="Helical" evidence="11">
    <location>
        <begin position="393"/>
        <end position="415"/>
    </location>
</feature>
<feature type="transmembrane region" description="Helical" evidence="11">
    <location>
        <begin position="598"/>
        <end position="619"/>
    </location>
</feature>
<comment type="subcellular location">
    <subcellularLocation>
        <location evidence="1">Membrane</location>
        <topology evidence="1">Multi-pass membrane protein</topology>
    </subcellularLocation>
</comment>
<sequence>MKAVAMKKVAVKAVRGPWTLSLLLLLAHLDPNGPGCGLALPASSAPPASAPPASAPPASAPSASAPSASAPSASAPSASAPSASAPSASAPPPPPSPAASVSSTASNATGTAPTTTSHLSSSSSGPYPQTPGPPLTSTAVSVPASTTAATTTMTSTAVSTTASITASTTTATNTTTATTNTSTTATTNATSVKATSTSPLAEKAALKSSSAGGGRATDGADMSSSAPASAPTSAPTFTTARSTSTAAAAGTSVLKSPAAPKAAPTSAPTSTPTTTPRRPGTAETHVWLPSAPPVKVPDVAAANDTELDTPPPAVDVQGLDEDNFTYYKNCTNDYCVPDEHYVDMIVDYIFPSKLEWFFIGLHALVFVGGLVGNALVCVAVYCNHTMRTVTNYFIVNLAVADFLVILVCLPPTVIWDVTETWFMGTALCKIVLYFQTVSVTVSVLTLTFISVDRWYAICYPLKFKSTTSRAKKAIGLIWALAFIFDSPEVFVLETKKKELRVDVIYFTQCQPSWGDNIDTAFHVVKTFILFFFPLGFMTVAYVQIIRVLWSKSNIPGHAESKSVYANSNGNGVPAARRTMNRSISSSSQVLGRRKAAKMLVVVDIMFACCYLPVHIYSILRYTVVIPQTEATTTFAMLSHWLCYFNSAINPLIYNFMSGKFRKEFAGAFRCSCAASRLFRRRAVRGSARRYSSFSFS</sequence>
<dbReference type="PROSITE" id="PS00237">
    <property type="entry name" value="G_PROTEIN_RECEP_F1_1"/>
    <property type="match status" value="1"/>
</dbReference>
<feature type="domain" description="G-protein coupled receptors family 1 profile" evidence="13">
    <location>
        <begin position="372"/>
        <end position="653"/>
    </location>
</feature>
<dbReference type="PRINTS" id="PR00237">
    <property type="entry name" value="GPCRRHODOPSN"/>
</dbReference>
<dbReference type="GO" id="GO:0005886">
    <property type="term" value="C:plasma membrane"/>
    <property type="evidence" value="ECO:0007669"/>
    <property type="project" value="TreeGrafter"/>
</dbReference>
<evidence type="ECO:0000256" key="1">
    <source>
        <dbReference type="ARBA" id="ARBA00004141"/>
    </source>
</evidence>
<reference evidence="15" key="1">
    <citation type="submission" date="2025-08" db="UniProtKB">
        <authorList>
            <consortium name="RefSeq"/>
        </authorList>
    </citation>
    <scope>IDENTIFICATION</scope>
    <source>
        <tissue evidence="15">Total insect</tissue>
    </source>
</reference>
<dbReference type="OrthoDB" id="5987936at2759"/>
<feature type="compositionally biased region" description="Low complexity" evidence="10">
    <location>
        <begin position="60"/>
        <end position="88"/>
    </location>
</feature>
<accession>A0A6P8YD62</accession>
<dbReference type="PANTHER" id="PTHR45695:SF15">
    <property type="entry name" value="OPSIN RH2"/>
    <property type="match status" value="1"/>
</dbReference>
<evidence type="ECO:0000313" key="15">
    <source>
        <dbReference type="RefSeq" id="XP_034234306.1"/>
    </source>
</evidence>
<evidence type="ECO:0000256" key="8">
    <source>
        <dbReference type="ARBA" id="ARBA00023224"/>
    </source>
</evidence>
<dbReference type="KEGG" id="tpal:117641254"/>
<evidence type="ECO:0000313" key="14">
    <source>
        <dbReference type="Proteomes" id="UP000515158"/>
    </source>
</evidence>
<dbReference type="PANTHER" id="PTHR45695">
    <property type="entry name" value="LEUCOKININ RECEPTOR-RELATED"/>
    <property type="match status" value="1"/>
</dbReference>
<protein>
    <submittedName>
        <fullName evidence="15">Orexin receptor type 1-like</fullName>
    </submittedName>
</protein>
<feature type="chain" id="PRO_5027887013" evidence="12">
    <location>
        <begin position="30"/>
        <end position="696"/>
    </location>
</feature>
<feature type="transmembrane region" description="Helical" evidence="11">
    <location>
        <begin position="527"/>
        <end position="549"/>
    </location>
</feature>
<feature type="compositionally biased region" description="Low complexity" evidence="10">
    <location>
        <begin position="135"/>
        <end position="210"/>
    </location>
</feature>
<evidence type="ECO:0000256" key="4">
    <source>
        <dbReference type="ARBA" id="ARBA00022989"/>
    </source>
</evidence>
<dbReference type="InParanoid" id="A0A6P8YD62"/>
<feature type="compositionally biased region" description="Low complexity" evidence="10">
    <location>
        <begin position="223"/>
        <end position="282"/>
    </location>
</feature>
<keyword evidence="14" id="KW-1185">Reference proteome</keyword>
<evidence type="ECO:0000256" key="5">
    <source>
        <dbReference type="ARBA" id="ARBA00023040"/>
    </source>
</evidence>
<keyword evidence="5 9" id="KW-0297">G-protein coupled receptor</keyword>
<name>A0A6P8YD62_THRPL</name>
<evidence type="ECO:0000256" key="3">
    <source>
        <dbReference type="ARBA" id="ARBA00022692"/>
    </source>
</evidence>